<organism evidence="1 2">
    <name type="scientific">Bifidobacterium hominis</name>
    <dbReference type="NCBI Taxonomy" id="3133177"/>
    <lineage>
        <taxon>Bacteria</taxon>
        <taxon>Bacillati</taxon>
        <taxon>Actinomycetota</taxon>
        <taxon>Actinomycetes</taxon>
        <taxon>Bifidobacteriales</taxon>
        <taxon>Bifidobacteriaceae</taxon>
        <taxon>Bifidobacterium</taxon>
    </lineage>
</organism>
<dbReference type="Proteomes" id="UP001462554">
    <property type="component" value="Unassembled WGS sequence"/>
</dbReference>
<reference evidence="1 2" key="1">
    <citation type="submission" date="2024-03" db="EMBL/GenBank/DDBJ databases">
        <title>Human intestinal bacterial collection.</title>
        <authorList>
            <person name="Pauvert C."/>
            <person name="Hitch T.C.A."/>
            <person name="Clavel T."/>
        </authorList>
    </citation>
    <scope>NUCLEOTIDE SEQUENCE [LARGE SCALE GENOMIC DNA]</scope>
    <source>
        <strain evidence="1 2">CLA-AA-H311</strain>
    </source>
</reference>
<comment type="caution">
    <text evidence="1">The sequence shown here is derived from an EMBL/GenBank/DDBJ whole genome shotgun (WGS) entry which is preliminary data.</text>
</comment>
<name>A0ABV1C8I1_9BIFI</name>
<evidence type="ECO:0000313" key="2">
    <source>
        <dbReference type="Proteomes" id="UP001462554"/>
    </source>
</evidence>
<sequence length="47" mass="5692">MYRNHYTTIEQPRHDPDDCVWWSDDQRLHSALGYRSPKEFTEQGLVL</sequence>
<dbReference type="EMBL" id="JBBMFR010000004">
    <property type="protein sequence ID" value="MEQ2397024.1"/>
    <property type="molecule type" value="Genomic_DNA"/>
</dbReference>
<dbReference type="RefSeq" id="WP_302147046.1">
    <property type="nucleotide sequence ID" value="NZ_JBBMFR010000004.1"/>
</dbReference>
<evidence type="ECO:0008006" key="3">
    <source>
        <dbReference type="Google" id="ProtNLM"/>
    </source>
</evidence>
<keyword evidence="2" id="KW-1185">Reference proteome</keyword>
<proteinExistence type="predicted"/>
<gene>
    <name evidence="1" type="ORF">WMO36_03940</name>
</gene>
<protein>
    <recommendedName>
        <fullName evidence="3">Transposase</fullName>
    </recommendedName>
</protein>
<accession>A0ABV1C8I1</accession>
<evidence type="ECO:0000313" key="1">
    <source>
        <dbReference type="EMBL" id="MEQ2397024.1"/>
    </source>
</evidence>